<evidence type="ECO:0000256" key="2">
    <source>
        <dbReference type="ARBA" id="ARBA00022448"/>
    </source>
</evidence>
<reference evidence="9 10" key="1">
    <citation type="journal article" date="2018" name="Front. Microbiol.">
        <title>Hydrolytic Capabilities as a Key to Environmental Success: Chitinolytic and Cellulolytic Acidobacteria From Acidic Sub-arctic Soils and Boreal Peatlands.</title>
        <authorList>
            <person name="Belova S.E."/>
            <person name="Ravin N.V."/>
            <person name="Pankratov T.A."/>
            <person name="Rakitin A.L."/>
            <person name="Ivanova A.A."/>
            <person name="Beletsky A.V."/>
            <person name="Mardanov A.V."/>
            <person name="Sinninghe Damste J.S."/>
            <person name="Dedysh S.N."/>
        </authorList>
    </citation>
    <scope>NUCLEOTIDE SEQUENCE [LARGE SCALE GENOMIC DNA]</scope>
    <source>
        <strain evidence="9 10">SBC82</strain>
    </source>
</reference>
<gene>
    <name evidence="9" type="ORF">ACPOL_2049</name>
</gene>
<evidence type="ECO:0000256" key="5">
    <source>
        <dbReference type="ARBA" id="ARBA00022989"/>
    </source>
</evidence>
<evidence type="ECO:0000256" key="1">
    <source>
        <dbReference type="ARBA" id="ARBA00004167"/>
    </source>
</evidence>
<dbReference type="RefSeq" id="WP_114206841.1">
    <property type="nucleotide sequence ID" value="NZ_CP030840.1"/>
</dbReference>
<keyword evidence="10" id="KW-1185">Reference proteome</keyword>
<evidence type="ECO:0000313" key="9">
    <source>
        <dbReference type="EMBL" id="AXC11385.1"/>
    </source>
</evidence>
<evidence type="ECO:0000256" key="6">
    <source>
        <dbReference type="ARBA" id="ARBA00023010"/>
    </source>
</evidence>
<dbReference type="EMBL" id="CP030840">
    <property type="protein sequence ID" value="AXC11385.1"/>
    <property type="molecule type" value="Genomic_DNA"/>
</dbReference>
<evidence type="ECO:0000256" key="7">
    <source>
        <dbReference type="ARBA" id="ARBA00023136"/>
    </source>
</evidence>
<keyword evidence="7" id="KW-0472">Membrane</keyword>
<keyword evidence="3" id="KW-0812">Transmembrane</keyword>
<dbReference type="KEGG" id="abas:ACPOL_2049"/>
<feature type="compositionally biased region" description="Low complexity" evidence="8">
    <location>
        <begin position="120"/>
        <end position="140"/>
    </location>
</feature>
<evidence type="ECO:0000256" key="3">
    <source>
        <dbReference type="ARBA" id="ARBA00022692"/>
    </source>
</evidence>
<dbReference type="InterPro" id="IPR003369">
    <property type="entry name" value="TatA/B/E"/>
</dbReference>
<dbReference type="PANTHER" id="PTHR33162">
    <property type="entry name" value="SEC-INDEPENDENT PROTEIN TRANSLOCASE PROTEIN TATA, CHLOROPLASTIC"/>
    <property type="match status" value="1"/>
</dbReference>
<feature type="compositionally biased region" description="Low complexity" evidence="8">
    <location>
        <begin position="164"/>
        <end position="178"/>
    </location>
</feature>
<keyword evidence="4" id="KW-0653">Protein transport</keyword>
<keyword evidence="5" id="KW-1133">Transmembrane helix</keyword>
<name>A0A2Z5FYA9_9BACT</name>
<dbReference type="Gene3D" id="1.20.5.3310">
    <property type="match status" value="1"/>
</dbReference>
<dbReference type="Proteomes" id="UP000253606">
    <property type="component" value="Chromosome"/>
</dbReference>
<evidence type="ECO:0000313" key="10">
    <source>
        <dbReference type="Proteomes" id="UP000253606"/>
    </source>
</evidence>
<dbReference type="AlphaFoldDB" id="A0A2Z5FYA9"/>
<keyword evidence="6" id="KW-0811">Translocation</keyword>
<dbReference type="PANTHER" id="PTHR33162:SF1">
    <property type="entry name" value="SEC-INDEPENDENT PROTEIN TRANSLOCASE PROTEIN TATA, CHLOROPLASTIC"/>
    <property type="match status" value="1"/>
</dbReference>
<keyword evidence="2" id="KW-0813">Transport</keyword>
<dbReference type="GO" id="GO:0016020">
    <property type="term" value="C:membrane"/>
    <property type="evidence" value="ECO:0007669"/>
    <property type="project" value="UniProtKB-SubCell"/>
</dbReference>
<comment type="subcellular location">
    <subcellularLocation>
        <location evidence="1">Membrane</location>
        <topology evidence="1">Single-pass membrane protein</topology>
    </subcellularLocation>
</comment>
<protein>
    <submittedName>
        <fullName evidence="9">Twin-arginine translocation protein TatB</fullName>
    </submittedName>
</protein>
<sequence length="193" mass="20263">MHVGDTIFIFCLALIIFGPKKLPEIGRQIGKLMVEFRRASNEFKMQIEEELRASDEAERQKEITAATTMLPKTATVTPASLLEGAAASQSNGASSAAAQDPVISPPSTGVPVNHTFSPVETTAAESISAEAPDAYPEPADGFNPGLNTASNAELAEVPVASVQPEFPTETFEPAAAATDHPDPEKAQASVHHG</sequence>
<dbReference type="Pfam" id="PF02416">
    <property type="entry name" value="TatA_B_E"/>
    <property type="match status" value="1"/>
</dbReference>
<evidence type="ECO:0000256" key="8">
    <source>
        <dbReference type="SAM" id="MobiDB-lite"/>
    </source>
</evidence>
<feature type="region of interest" description="Disordered" evidence="8">
    <location>
        <begin position="91"/>
        <end position="193"/>
    </location>
</feature>
<dbReference type="GO" id="GO:0015031">
    <property type="term" value="P:protein transport"/>
    <property type="evidence" value="ECO:0007669"/>
    <property type="project" value="UniProtKB-KW"/>
</dbReference>
<evidence type="ECO:0000256" key="4">
    <source>
        <dbReference type="ARBA" id="ARBA00022927"/>
    </source>
</evidence>
<organism evidence="9 10">
    <name type="scientific">Acidisarcina polymorpha</name>
    <dbReference type="NCBI Taxonomy" id="2211140"/>
    <lineage>
        <taxon>Bacteria</taxon>
        <taxon>Pseudomonadati</taxon>
        <taxon>Acidobacteriota</taxon>
        <taxon>Terriglobia</taxon>
        <taxon>Terriglobales</taxon>
        <taxon>Acidobacteriaceae</taxon>
        <taxon>Acidisarcina</taxon>
    </lineage>
</organism>
<accession>A0A2Z5FYA9</accession>
<proteinExistence type="predicted"/>
<dbReference type="OrthoDB" id="9800908at2"/>